<feature type="compositionally biased region" description="Polar residues" evidence="5">
    <location>
        <begin position="30"/>
        <end position="49"/>
    </location>
</feature>
<evidence type="ECO:0000256" key="5">
    <source>
        <dbReference type="SAM" id="MobiDB-lite"/>
    </source>
</evidence>
<feature type="region of interest" description="Disordered" evidence="5">
    <location>
        <begin position="25"/>
        <end position="49"/>
    </location>
</feature>
<keyword evidence="2" id="KW-0472">Membrane</keyword>
<dbReference type="SUPFAM" id="SSF141488">
    <property type="entry name" value="YdhA-like"/>
    <property type="match status" value="1"/>
</dbReference>
<accession>A0A246HZU4</accession>
<protein>
    <recommendedName>
        <fullName evidence="7">C-type lysozyme inhibitor domain-containing protein</fullName>
    </recommendedName>
</protein>
<dbReference type="Proteomes" id="UP000197090">
    <property type="component" value="Unassembled WGS sequence"/>
</dbReference>
<organism evidence="8 9">
    <name type="scientific">Stenotrophomonas maltophilia</name>
    <name type="common">Pseudomonas maltophilia</name>
    <name type="synonym">Xanthomonas maltophilia</name>
    <dbReference type="NCBI Taxonomy" id="40324"/>
    <lineage>
        <taxon>Bacteria</taxon>
        <taxon>Pseudomonadati</taxon>
        <taxon>Pseudomonadota</taxon>
        <taxon>Gammaproteobacteria</taxon>
        <taxon>Lysobacterales</taxon>
        <taxon>Lysobacteraceae</taxon>
        <taxon>Stenotrophomonas</taxon>
        <taxon>Stenotrophomonas maltophilia group</taxon>
    </lineage>
</organism>
<feature type="chain" id="PRO_5012490170" description="C-type lysozyme inhibitor domain-containing protein" evidence="6">
    <location>
        <begin position="25"/>
        <end position="230"/>
    </location>
</feature>
<evidence type="ECO:0000256" key="2">
    <source>
        <dbReference type="ARBA" id="ARBA00023136"/>
    </source>
</evidence>
<evidence type="ECO:0000259" key="7">
    <source>
        <dbReference type="Pfam" id="PF09864"/>
    </source>
</evidence>
<dbReference type="EMBL" id="NIVX01000109">
    <property type="protein sequence ID" value="OWQ70303.1"/>
    <property type="molecule type" value="Genomic_DNA"/>
</dbReference>
<dbReference type="PROSITE" id="PS51257">
    <property type="entry name" value="PROKAR_LIPOPROTEIN"/>
    <property type="match status" value="1"/>
</dbReference>
<comment type="caution">
    <text evidence="8">The sequence shown here is derived from an EMBL/GenBank/DDBJ whole genome shotgun (WGS) entry which is preliminary data.</text>
</comment>
<evidence type="ECO:0000256" key="1">
    <source>
        <dbReference type="ARBA" id="ARBA00022729"/>
    </source>
</evidence>
<evidence type="ECO:0000313" key="8">
    <source>
        <dbReference type="EMBL" id="OWQ70303.1"/>
    </source>
</evidence>
<dbReference type="Gene3D" id="2.40.128.200">
    <property type="match status" value="1"/>
</dbReference>
<gene>
    <name evidence="8" type="ORF">CEE63_18925</name>
</gene>
<sequence>MRVVPSLLAASLGLVLAACQPAQAPAAGSNDASPATLQPSANTEGGSETAYQCGDLSVGATFNGEDAATLVIGERRFAMTSERAASGAKYSDGLGNSFWTKGSDDGLLSLKGEPDRECHAVEATEGDGSAGNAAFRATGNEPGWLAVVDGDMPGLQVEVDYGERRFDVARPTQGADGWSGKASDGTDVKLSFQRTTCQDDMSGEALEAKAMLTVGTRQYHGCGNFGAKQP</sequence>
<reference evidence="8 9" key="1">
    <citation type="submission" date="2017-06" db="EMBL/GenBank/DDBJ databases">
        <authorList>
            <person name="Kim H.J."/>
            <person name="Triplett B.A."/>
        </authorList>
    </citation>
    <scope>NUCLEOTIDE SEQUENCE [LARGE SCALE GENOMIC DNA]</scope>
    <source>
        <strain evidence="8 9">594</strain>
    </source>
</reference>
<dbReference type="RefSeq" id="WP_088497770.1">
    <property type="nucleotide sequence ID" value="NZ_NIVX01000109.1"/>
</dbReference>
<dbReference type="InterPro" id="IPR018660">
    <property type="entry name" value="MliC"/>
</dbReference>
<feature type="domain" description="C-type lysozyme inhibitor" evidence="7">
    <location>
        <begin position="51"/>
        <end position="113"/>
    </location>
</feature>
<dbReference type="Pfam" id="PF09864">
    <property type="entry name" value="MliC"/>
    <property type="match status" value="1"/>
</dbReference>
<name>A0A246HZU4_STEMA</name>
<evidence type="ECO:0000256" key="3">
    <source>
        <dbReference type="ARBA" id="ARBA00023139"/>
    </source>
</evidence>
<dbReference type="InterPro" id="IPR036328">
    <property type="entry name" value="MliC_sf"/>
</dbReference>
<evidence type="ECO:0000256" key="4">
    <source>
        <dbReference type="ARBA" id="ARBA00023288"/>
    </source>
</evidence>
<feature type="signal peptide" evidence="6">
    <location>
        <begin position="1"/>
        <end position="24"/>
    </location>
</feature>
<evidence type="ECO:0000313" key="9">
    <source>
        <dbReference type="Proteomes" id="UP000197090"/>
    </source>
</evidence>
<keyword evidence="1 6" id="KW-0732">Signal</keyword>
<keyword evidence="4" id="KW-0449">Lipoprotein</keyword>
<dbReference type="AlphaFoldDB" id="A0A246HZU4"/>
<proteinExistence type="predicted"/>
<evidence type="ECO:0000256" key="6">
    <source>
        <dbReference type="SAM" id="SignalP"/>
    </source>
</evidence>
<keyword evidence="3" id="KW-0564">Palmitate</keyword>